<feature type="domain" description="Disease resistance protein winged helix" evidence="9">
    <location>
        <begin position="436"/>
        <end position="506"/>
    </location>
</feature>
<reference evidence="10" key="1">
    <citation type="submission" date="2020-05" db="EMBL/GenBank/DDBJ databases">
        <title>WGS assembly of Panicum virgatum.</title>
        <authorList>
            <person name="Lovell J.T."/>
            <person name="Jenkins J."/>
            <person name="Shu S."/>
            <person name="Juenger T.E."/>
            <person name="Schmutz J."/>
        </authorList>
    </citation>
    <scope>NUCLEOTIDE SEQUENCE</scope>
    <source>
        <strain evidence="10">AP13</strain>
    </source>
</reference>
<gene>
    <name evidence="10" type="ORF">PVAP13_4KG147000</name>
</gene>
<dbReference type="PRINTS" id="PR00364">
    <property type="entry name" value="DISEASERSIST"/>
</dbReference>
<keyword evidence="5" id="KW-0611">Plant defense</keyword>
<dbReference type="SUPFAM" id="SSF52058">
    <property type="entry name" value="L domain-like"/>
    <property type="match status" value="1"/>
</dbReference>
<evidence type="ECO:0000256" key="3">
    <source>
        <dbReference type="ARBA" id="ARBA00022737"/>
    </source>
</evidence>
<dbReference type="InterPro" id="IPR027417">
    <property type="entry name" value="P-loop_NTPase"/>
</dbReference>
<dbReference type="PANTHER" id="PTHR36766:SF34">
    <property type="entry name" value="NB-ARC DOMAIN-CONTAINING PROTEIN"/>
    <property type="match status" value="1"/>
</dbReference>
<comment type="caution">
    <text evidence="10">The sequence shown here is derived from an EMBL/GenBank/DDBJ whole genome shotgun (WGS) entry which is preliminary data.</text>
</comment>
<evidence type="ECO:0000259" key="9">
    <source>
        <dbReference type="Pfam" id="PF23559"/>
    </source>
</evidence>
<keyword evidence="4" id="KW-0547">Nucleotide-binding</keyword>
<keyword evidence="11" id="KW-1185">Reference proteome</keyword>
<evidence type="ECO:0000259" key="8">
    <source>
        <dbReference type="Pfam" id="PF18052"/>
    </source>
</evidence>
<evidence type="ECO:0000259" key="7">
    <source>
        <dbReference type="Pfam" id="PF00931"/>
    </source>
</evidence>
<feature type="domain" description="NB-ARC" evidence="7">
    <location>
        <begin position="180"/>
        <end position="349"/>
    </location>
</feature>
<dbReference type="GO" id="GO:0042742">
    <property type="term" value="P:defense response to bacterium"/>
    <property type="evidence" value="ECO:0007669"/>
    <property type="project" value="UniProtKB-ARBA"/>
</dbReference>
<evidence type="ECO:0000256" key="5">
    <source>
        <dbReference type="ARBA" id="ARBA00022821"/>
    </source>
</evidence>
<dbReference type="Pfam" id="PF00931">
    <property type="entry name" value="NB-ARC"/>
    <property type="match status" value="1"/>
</dbReference>
<dbReference type="Gene3D" id="3.80.10.10">
    <property type="entry name" value="Ribonuclease Inhibitor"/>
    <property type="match status" value="2"/>
</dbReference>
<dbReference type="SUPFAM" id="SSF52540">
    <property type="entry name" value="P-loop containing nucleoside triphosphate hydrolases"/>
    <property type="match status" value="1"/>
</dbReference>
<evidence type="ECO:0000313" key="10">
    <source>
        <dbReference type="EMBL" id="KAG2611021.1"/>
    </source>
</evidence>
<dbReference type="Proteomes" id="UP000823388">
    <property type="component" value="Chromosome 4K"/>
</dbReference>
<dbReference type="AlphaFoldDB" id="A0A8T0TGS4"/>
<name>A0A8T0TGS4_PANVG</name>
<keyword evidence="6" id="KW-0067">ATP-binding</keyword>
<dbReference type="Gene3D" id="1.10.10.10">
    <property type="entry name" value="Winged helix-like DNA-binding domain superfamily/Winged helix DNA-binding domain"/>
    <property type="match status" value="1"/>
</dbReference>
<keyword evidence="3" id="KW-0677">Repeat</keyword>
<dbReference type="GO" id="GO:0002758">
    <property type="term" value="P:innate immune response-activating signaling pathway"/>
    <property type="evidence" value="ECO:0007669"/>
    <property type="project" value="UniProtKB-ARBA"/>
</dbReference>
<dbReference type="GO" id="GO:0043531">
    <property type="term" value="F:ADP binding"/>
    <property type="evidence" value="ECO:0007669"/>
    <property type="project" value="InterPro"/>
</dbReference>
<dbReference type="PANTHER" id="PTHR36766">
    <property type="entry name" value="PLANT BROAD-SPECTRUM MILDEW RESISTANCE PROTEIN RPW8"/>
    <property type="match status" value="1"/>
</dbReference>
<feature type="domain" description="Disease resistance N-terminal" evidence="8">
    <location>
        <begin position="12"/>
        <end position="95"/>
    </location>
</feature>
<dbReference type="EMBL" id="CM029043">
    <property type="protein sequence ID" value="KAG2611021.1"/>
    <property type="molecule type" value="Genomic_DNA"/>
</dbReference>
<accession>A0A8T0TGS4</accession>
<sequence>MAGMEAALASGVLKSAGGKLVSLIASEFASIAGVKKDLCELQSIHYDITGLLRDRAIEGGTPGPWVNKLRNNAYDIDDLLYEVQLQDEKHKMESDVKKQPIPGCGFLVKPKSFDFRCKVAHKMKAIKVEFAAIVKQRSDANTIRNHLLADHPIGSRNSTTGELSMLGNVEDSKIPKRDEEKGKIICKILEANNEGVDGPAIVSIVGLGGSGKTTLAKHVCHDSKIKEHFNDKVFWVHVSEEFDVKKLIGKLFQAITKQNSDLHASEHMLHEISNKLGGKKFLLVLDDAWHQDKLDWEQFMVHLKNGAPGSKMLLTTRDKKVAELVNSRHILELELLSESESWGLFLKCSGWKEEDLGSEYIKVGKETLNRCSGVPLAIRTVGGILCEKKEISFWKAIRDSDLWKEESIKGRVFASLKLSFIHLSDVLKQCFLFCSIFPKGYKIYKDGLIAQWVAHGFINSMDGVQPEDTGRDYFDSLVKIGFLQDPSSHWYTKQLVCKMHDLIHDLTRQILSNEVRNSLPKNTERCRYLSLTSCAEKTDKGSFYKVHALFVSEDNPRFDKAVKKSSYMRSVVLDYTNNTNFPQFILKFKYLAYLEIHNLSCQRIPEAISCCWNLKSLHFIRCKDLVMLPESIGNLKKLRTLELNYATELESLPLSIGDCRDLQSLNLHYCVKVKIPSTTCKIRNLRALHVSGCSFLKQLPSELTGEFNNLQRINLAHCRQLEDLASTLSCPMLRTLDLSGTKVTVLPPWVTRASTLECINIEHCTELVELPQDIGELKCLEVLNIAGCTKLLCLPSGIGQLTRLRRACLLSGVVEMMREYLSLKILIC</sequence>
<keyword evidence="2" id="KW-0433">Leucine-rich repeat</keyword>
<dbReference type="InterPro" id="IPR036388">
    <property type="entry name" value="WH-like_DNA-bd_sf"/>
</dbReference>
<proteinExistence type="inferred from homology"/>
<dbReference type="InterPro" id="IPR032675">
    <property type="entry name" value="LRR_dom_sf"/>
</dbReference>
<dbReference type="InterPro" id="IPR041118">
    <property type="entry name" value="Rx_N"/>
</dbReference>
<dbReference type="InterPro" id="IPR002182">
    <property type="entry name" value="NB-ARC"/>
</dbReference>
<evidence type="ECO:0000313" key="11">
    <source>
        <dbReference type="Proteomes" id="UP000823388"/>
    </source>
</evidence>
<dbReference type="InterPro" id="IPR058922">
    <property type="entry name" value="WHD_DRP"/>
</dbReference>
<dbReference type="FunFam" id="1.10.10.10:FF:000322">
    <property type="entry name" value="Probable disease resistance protein At1g63360"/>
    <property type="match status" value="1"/>
</dbReference>
<dbReference type="InterPro" id="IPR042197">
    <property type="entry name" value="Apaf_helical"/>
</dbReference>
<comment type="similarity">
    <text evidence="1">Belongs to the disease resistance NB-LRR family.</text>
</comment>
<dbReference type="Pfam" id="PF18052">
    <property type="entry name" value="Rx_N"/>
    <property type="match status" value="1"/>
</dbReference>
<dbReference type="Gene3D" id="1.20.5.4130">
    <property type="match status" value="1"/>
</dbReference>
<evidence type="ECO:0000256" key="6">
    <source>
        <dbReference type="ARBA" id="ARBA00022840"/>
    </source>
</evidence>
<evidence type="ECO:0000256" key="4">
    <source>
        <dbReference type="ARBA" id="ARBA00022741"/>
    </source>
</evidence>
<dbReference type="Pfam" id="PF23559">
    <property type="entry name" value="WHD_DRP"/>
    <property type="match status" value="1"/>
</dbReference>
<dbReference type="Gene3D" id="3.40.50.300">
    <property type="entry name" value="P-loop containing nucleotide triphosphate hydrolases"/>
    <property type="match status" value="1"/>
</dbReference>
<protein>
    <submittedName>
        <fullName evidence="10">Uncharacterized protein</fullName>
    </submittedName>
</protein>
<dbReference type="GO" id="GO:0005524">
    <property type="term" value="F:ATP binding"/>
    <property type="evidence" value="ECO:0007669"/>
    <property type="project" value="UniProtKB-KW"/>
</dbReference>
<organism evidence="10 11">
    <name type="scientific">Panicum virgatum</name>
    <name type="common">Blackwell switchgrass</name>
    <dbReference type="NCBI Taxonomy" id="38727"/>
    <lineage>
        <taxon>Eukaryota</taxon>
        <taxon>Viridiplantae</taxon>
        <taxon>Streptophyta</taxon>
        <taxon>Embryophyta</taxon>
        <taxon>Tracheophyta</taxon>
        <taxon>Spermatophyta</taxon>
        <taxon>Magnoliopsida</taxon>
        <taxon>Liliopsida</taxon>
        <taxon>Poales</taxon>
        <taxon>Poaceae</taxon>
        <taxon>PACMAD clade</taxon>
        <taxon>Panicoideae</taxon>
        <taxon>Panicodae</taxon>
        <taxon>Paniceae</taxon>
        <taxon>Panicinae</taxon>
        <taxon>Panicum</taxon>
        <taxon>Panicum sect. Hiantes</taxon>
    </lineage>
</organism>
<dbReference type="FunFam" id="3.40.50.300:FF:001091">
    <property type="entry name" value="Probable disease resistance protein At1g61300"/>
    <property type="match status" value="1"/>
</dbReference>
<evidence type="ECO:0000256" key="1">
    <source>
        <dbReference type="ARBA" id="ARBA00008894"/>
    </source>
</evidence>
<dbReference type="Gene3D" id="1.10.8.430">
    <property type="entry name" value="Helical domain of apoptotic protease-activating factors"/>
    <property type="match status" value="1"/>
</dbReference>
<evidence type="ECO:0000256" key="2">
    <source>
        <dbReference type="ARBA" id="ARBA00022614"/>
    </source>
</evidence>
<dbReference type="GO" id="GO:0009626">
    <property type="term" value="P:plant-type hypersensitive response"/>
    <property type="evidence" value="ECO:0007669"/>
    <property type="project" value="UniProtKB-ARBA"/>
</dbReference>